<comment type="catalytic activity">
    <reaction evidence="1">
        <text>S-ubiquitinyl-[E2 ubiquitin-conjugating enzyme]-L-cysteine + [acceptor protein]-L-lysine = [E2 ubiquitin-conjugating enzyme]-L-cysteine + N(6)-ubiquitinyl-[acceptor protein]-L-lysine.</text>
        <dbReference type="EC" id="2.3.2.27"/>
    </reaction>
</comment>
<evidence type="ECO:0000256" key="15">
    <source>
        <dbReference type="ARBA" id="ARBA00034306"/>
    </source>
</evidence>
<keyword evidence="21" id="KW-1185">Reference proteome</keyword>
<evidence type="ECO:0000256" key="17">
    <source>
        <dbReference type="SAM" id="Coils"/>
    </source>
</evidence>
<accession>A0ABY6KE93</accession>
<dbReference type="PROSITE" id="PS50089">
    <property type="entry name" value="ZF_RING_2"/>
    <property type="match status" value="1"/>
</dbReference>
<dbReference type="CDD" id="cd16450">
    <property type="entry name" value="mRING-C3HGC3_RFWD3"/>
    <property type="match status" value="1"/>
</dbReference>
<evidence type="ECO:0000256" key="18">
    <source>
        <dbReference type="SAM" id="MobiDB-lite"/>
    </source>
</evidence>
<dbReference type="InterPro" id="IPR013083">
    <property type="entry name" value="Znf_RING/FYVE/PHD"/>
</dbReference>
<evidence type="ECO:0000256" key="3">
    <source>
        <dbReference type="ARBA" id="ARBA00004906"/>
    </source>
</evidence>
<dbReference type="InterPro" id="IPR056527">
    <property type="entry name" value="WD40_RFWD3"/>
</dbReference>
<dbReference type="InterPro" id="IPR037381">
    <property type="entry name" value="RFWD3"/>
</dbReference>
<comment type="subcellular location">
    <subcellularLocation>
        <location evidence="2">Cytoplasm</location>
    </subcellularLocation>
    <subcellularLocation>
        <location evidence="15">Nucleus</location>
        <location evidence="15">Nuclear body</location>
    </subcellularLocation>
</comment>
<dbReference type="EC" id="2.3.2.27" evidence="4"/>
<keyword evidence="5" id="KW-0963">Cytoplasm</keyword>
<comment type="pathway">
    <text evidence="3">Protein modification; protein ubiquitination.</text>
</comment>
<evidence type="ECO:0000313" key="20">
    <source>
        <dbReference type="EMBL" id="UYV67152.1"/>
    </source>
</evidence>
<evidence type="ECO:0000256" key="2">
    <source>
        <dbReference type="ARBA" id="ARBA00004496"/>
    </source>
</evidence>
<keyword evidence="10 16" id="KW-0863">Zinc-finger</keyword>
<evidence type="ECO:0000256" key="13">
    <source>
        <dbReference type="ARBA" id="ARBA00023204"/>
    </source>
</evidence>
<keyword evidence="13" id="KW-0234">DNA repair</keyword>
<keyword evidence="17" id="KW-0175">Coiled coil</keyword>
<evidence type="ECO:0000259" key="19">
    <source>
        <dbReference type="PROSITE" id="PS50089"/>
    </source>
</evidence>
<dbReference type="InterPro" id="IPR015943">
    <property type="entry name" value="WD40/YVTN_repeat-like_dom_sf"/>
</dbReference>
<keyword evidence="14" id="KW-0539">Nucleus</keyword>
<keyword evidence="8" id="KW-0677">Repeat</keyword>
<evidence type="ECO:0000256" key="8">
    <source>
        <dbReference type="ARBA" id="ARBA00022737"/>
    </source>
</evidence>
<evidence type="ECO:0000256" key="16">
    <source>
        <dbReference type="PROSITE-ProRule" id="PRU00175"/>
    </source>
</evidence>
<keyword evidence="7" id="KW-0808">Transferase</keyword>
<evidence type="ECO:0000256" key="5">
    <source>
        <dbReference type="ARBA" id="ARBA00022490"/>
    </source>
</evidence>
<keyword evidence="11" id="KW-0833">Ubl conjugation pathway</keyword>
<evidence type="ECO:0000256" key="7">
    <source>
        <dbReference type="ARBA" id="ARBA00022679"/>
    </source>
</evidence>
<keyword evidence="9" id="KW-0227">DNA damage</keyword>
<dbReference type="Pfam" id="PF23419">
    <property type="entry name" value="WD40_RFWD3"/>
    <property type="match status" value="2"/>
</dbReference>
<dbReference type="InterPro" id="IPR036322">
    <property type="entry name" value="WD40_repeat_dom_sf"/>
</dbReference>
<evidence type="ECO:0000256" key="12">
    <source>
        <dbReference type="ARBA" id="ARBA00022833"/>
    </source>
</evidence>
<reference evidence="20 21" key="1">
    <citation type="submission" date="2022-01" db="EMBL/GenBank/DDBJ databases">
        <title>A chromosomal length assembly of Cordylochernes scorpioides.</title>
        <authorList>
            <person name="Zeh D."/>
            <person name="Zeh J."/>
        </authorList>
    </citation>
    <scope>NUCLEOTIDE SEQUENCE [LARGE SCALE GENOMIC DNA]</scope>
    <source>
        <strain evidence="20">IN4F17</strain>
        <tissue evidence="20">Whole Body</tissue>
    </source>
</reference>
<keyword evidence="6" id="KW-0853">WD repeat</keyword>
<keyword evidence="10 16" id="KW-0479">Metal-binding</keyword>
<dbReference type="SUPFAM" id="SSF50978">
    <property type="entry name" value="WD40 repeat-like"/>
    <property type="match status" value="1"/>
</dbReference>
<dbReference type="Pfam" id="PF13639">
    <property type="entry name" value="zf-RING_2"/>
    <property type="match status" value="1"/>
</dbReference>
<dbReference type="Gene3D" id="2.130.10.10">
    <property type="entry name" value="YVTN repeat-like/Quinoprotein amine dehydrogenase"/>
    <property type="match status" value="1"/>
</dbReference>
<evidence type="ECO:0000256" key="1">
    <source>
        <dbReference type="ARBA" id="ARBA00000900"/>
    </source>
</evidence>
<evidence type="ECO:0000256" key="9">
    <source>
        <dbReference type="ARBA" id="ARBA00022763"/>
    </source>
</evidence>
<evidence type="ECO:0000256" key="10">
    <source>
        <dbReference type="ARBA" id="ARBA00022771"/>
    </source>
</evidence>
<sequence length="574" mass="63751">MAASDMRNRRHVQPLLTWSTNAAHPPPVEEESCQSMDQEDVGSPDPSGLSVSRSEEDGQTCTICFEPWSNSSEHRLVSLRCGHLFGHSCIDKWLRGAGSKCPQCNTPARRSDIRQIFAKCLKVLDTTERDRALWALEREKELRRRSDLEAAQCRLQLHMVQNELRQLQAEVKELRSYSTRMEEQMKVHKLEGSTQPANFSQVSVGVKFDLVKYMEFPKTSSLRVVSGSQLLGMLVVSQHSANPLFPGYGFKKVQMLDLRQLEFVPLHSKAIKDMAFHPTSNLILTAALDKTSKLTDSLSNVAVQMYVLVVSPPWDISASHCLTLSPPWDHPNITKNYLRLQGVLGCPLSADAWSCMWSRRCDSQFYVGLSNGVVLHFDSRHCTEPVAEIRVPGVMSPVVALQYISRSQPNAEFEGGPVVCHLSSCHLVSDSPGSEPVIHTLPINGNLTSANYEPRTGHLLVSSRPTPRQPRVSHLLFQLGPGKNCSLVQKLHGGATQVQLAKSRLFLAGRNLMVGAGDETSRATLIWDTSRGSRVASLASPHGPVRDIFPFEETSGSFLLTLSSNALHYYKYST</sequence>
<dbReference type="PANTHER" id="PTHR16047">
    <property type="entry name" value="RFWD3 PROTEIN"/>
    <property type="match status" value="1"/>
</dbReference>
<feature type="coiled-coil region" evidence="17">
    <location>
        <begin position="150"/>
        <end position="184"/>
    </location>
</feature>
<evidence type="ECO:0000256" key="14">
    <source>
        <dbReference type="ARBA" id="ARBA00023242"/>
    </source>
</evidence>
<dbReference type="SUPFAM" id="SSF57850">
    <property type="entry name" value="RING/U-box"/>
    <property type="match status" value="1"/>
</dbReference>
<evidence type="ECO:0000256" key="4">
    <source>
        <dbReference type="ARBA" id="ARBA00012483"/>
    </source>
</evidence>
<evidence type="ECO:0000256" key="11">
    <source>
        <dbReference type="ARBA" id="ARBA00022786"/>
    </source>
</evidence>
<proteinExistence type="predicted"/>
<keyword evidence="12" id="KW-0862">Zinc</keyword>
<name>A0ABY6KE93_9ARAC</name>
<feature type="compositionally biased region" description="Acidic residues" evidence="18">
    <location>
        <begin position="28"/>
        <end position="42"/>
    </location>
</feature>
<dbReference type="Proteomes" id="UP001235939">
    <property type="component" value="Chromosome 04"/>
</dbReference>
<dbReference type="InterPro" id="IPR001841">
    <property type="entry name" value="Znf_RING"/>
</dbReference>
<dbReference type="EMBL" id="CP092866">
    <property type="protein sequence ID" value="UYV67152.1"/>
    <property type="molecule type" value="Genomic_DNA"/>
</dbReference>
<dbReference type="SMART" id="SM00184">
    <property type="entry name" value="RING"/>
    <property type="match status" value="1"/>
</dbReference>
<feature type="domain" description="RING-type" evidence="19">
    <location>
        <begin position="61"/>
        <end position="105"/>
    </location>
</feature>
<dbReference type="Gene3D" id="3.30.40.10">
    <property type="entry name" value="Zinc/RING finger domain, C3HC4 (zinc finger)"/>
    <property type="match status" value="1"/>
</dbReference>
<evidence type="ECO:0000313" key="21">
    <source>
        <dbReference type="Proteomes" id="UP001235939"/>
    </source>
</evidence>
<evidence type="ECO:0000256" key="6">
    <source>
        <dbReference type="ARBA" id="ARBA00022574"/>
    </source>
</evidence>
<organism evidence="20 21">
    <name type="scientific">Cordylochernes scorpioides</name>
    <dbReference type="NCBI Taxonomy" id="51811"/>
    <lineage>
        <taxon>Eukaryota</taxon>
        <taxon>Metazoa</taxon>
        <taxon>Ecdysozoa</taxon>
        <taxon>Arthropoda</taxon>
        <taxon>Chelicerata</taxon>
        <taxon>Arachnida</taxon>
        <taxon>Pseudoscorpiones</taxon>
        <taxon>Cheliferoidea</taxon>
        <taxon>Chernetidae</taxon>
        <taxon>Cordylochernes</taxon>
    </lineage>
</organism>
<dbReference type="PANTHER" id="PTHR16047:SF7">
    <property type="entry name" value="E3 UBIQUITIN-PROTEIN LIGASE RFWD3"/>
    <property type="match status" value="1"/>
</dbReference>
<gene>
    <name evidence="20" type="ORF">LAZ67_4004104</name>
</gene>
<feature type="region of interest" description="Disordered" evidence="18">
    <location>
        <begin position="1"/>
        <end position="54"/>
    </location>
</feature>
<protein>
    <recommendedName>
        <fullName evidence="4">RING-type E3 ubiquitin transferase</fullName>
        <ecNumber evidence="4">2.3.2.27</ecNumber>
    </recommendedName>
</protein>